<dbReference type="InterPro" id="IPR039425">
    <property type="entry name" value="RNA_pol_sigma-70-like"/>
</dbReference>
<protein>
    <submittedName>
        <fullName evidence="9">RNA polymerase sigma factor (Sigma-70 family)</fullName>
    </submittedName>
</protein>
<keyword evidence="5" id="KW-0804">Transcription</keyword>
<dbReference type="Proteomes" id="UP000541033">
    <property type="component" value="Unassembled WGS sequence"/>
</dbReference>
<feature type="transmembrane region" description="Helical" evidence="6">
    <location>
        <begin position="285"/>
        <end position="307"/>
    </location>
</feature>
<evidence type="ECO:0000259" key="7">
    <source>
        <dbReference type="Pfam" id="PF04542"/>
    </source>
</evidence>
<dbReference type="SUPFAM" id="SSF88659">
    <property type="entry name" value="Sigma3 and sigma4 domains of RNA polymerase sigma factors"/>
    <property type="match status" value="1"/>
</dbReference>
<keyword evidence="6" id="KW-0472">Membrane</keyword>
<keyword evidence="4" id="KW-0238">DNA-binding</keyword>
<dbReference type="NCBIfam" id="TIGR02937">
    <property type="entry name" value="sigma70-ECF"/>
    <property type="match status" value="1"/>
</dbReference>
<keyword evidence="6" id="KW-0812">Transmembrane</keyword>
<evidence type="ECO:0000256" key="4">
    <source>
        <dbReference type="ARBA" id="ARBA00023125"/>
    </source>
</evidence>
<comment type="caution">
    <text evidence="9">The sequence shown here is derived from an EMBL/GenBank/DDBJ whole genome shotgun (WGS) entry which is preliminary data.</text>
</comment>
<dbReference type="EMBL" id="JAAMOX010000001">
    <property type="protein sequence ID" value="NIH53664.1"/>
    <property type="molecule type" value="Genomic_DNA"/>
</dbReference>
<dbReference type="Gene3D" id="1.10.1740.10">
    <property type="match status" value="1"/>
</dbReference>
<dbReference type="InterPro" id="IPR013249">
    <property type="entry name" value="RNA_pol_sigma70_r4_t2"/>
</dbReference>
<dbReference type="PANTHER" id="PTHR43133">
    <property type="entry name" value="RNA POLYMERASE ECF-TYPE SIGMA FACTO"/>
    <property type="match status" value="1"/>
</dbReference>
<evidence type="ECO:0000256" key="3">
    <source>
        <dbReference type="ARBA" id="ARBA00023082"/>
    </source>
</evidence>
<dbReference type="InterPro" id="IPR013324">
    <property type="entry name" value="RNA_pol_sigma_r3/r4-like"/>
</dbReference>
<dbReference type="InterPro" id="IPR013325">
    <property type="entry name" value="RNA_pol_sigma_r2"/>
</dbReference>
<dbReference type="InterPro" id="IPR014284">
    <property type="entry name" value="RNA_pol_sigma-70_dom"/>
</dbReference>
<keyword evidence="6" id="KW-1133">Transmembrane helix</keyword>
<keyword evidence="3" id="KW-0731">Sigma factor</keyword>
<evidence type="ECO:0000313" key="9">
    <source>
        <dbReference type="EMBL" id="NIH53664.1"/>
    </source>
</evidence>
<dbReference type="RefSeq" id="WP_167149465.1">
    <property type="nucleotide sequence ID" value="NZ_JAAMOX010000001.1"/>
</dbReference>
<feature type="transmembrane region" description="Helical" evidence="6">
    <location>
        <begin position="245"/>
        <end position="265"/>
    </location>
</feature>
<evidence type="ECO:0000313" key="10">
    <source>
        <dbReference type="Proteomes" id="UP000541033"/>
    </source>
</evidence>
<dbReference type="Pfam" id="PF08281">
    <property type="entry name" value="Sigma70_r4_2"/>
    <property type="match status" value="1"/>
</dbReference>
<evidence type="ECO:0000256" key="6">
    <source>
        <dbReference type="SAM" id="Phobius"/>
    </source>
</evidence>
<name>A0A7X5TTM1_9MICO</name>
<evidence type="ECO:0000256" key="1">
    <source>
        <dbReference type="ARBA" id="ARBA00010641"/>
    </source>
</evidence>
<evidence type="ECO:0000256" key="5">
    <source>
        <dbReference type="ARBA" id="ARBA00023163"/>
    </source>
</evidence>
<keyword evidence="2" id="KW-0805">Transcription regulation</keyword>
<dbReference type="GO" id="GO:0006352">
    <property type="term" value="P:DNA-templated transcription initiation"/>
    <property type="evidence" value="ECO:0007669"/>
    <property type="project" value="InterPro"/>
</dbReference>
<dbReference type="GO" id="GO:0003677">
    <property type="term" value="F:DNA binding"/>
    <property type="evidence" value="ECO:0007669"/>
    <property type="project" value="UniProtKB-KW"/>
</dbReference>
<sequence>MENEETTYTPGFEHDQELLARHRSGDPKAYGLLFEKYQKVAFAYAYRYVDTPELAEDLVLESFTRILETIGRGNGPTVSMGHYLASTIRNVGISGGIRQSNEQSRDPLEVARLFEHEHFNDRAETSEWLGEAFNQLEPRAQQIMWHRVVEGETSRELAKQLGLNPITVTRLYQAAARQLREAFVGVSLNAARNPECKQMAPFLLGIARRSKKERLDPIAPELDAHLASCRHCSVVFSRLMGSDKALLSIILLAGLGTLGADSLATTPAAASLGTVIAGLSIPLKVAIVAVPLIAASVVGVVVSQLWADASPARASSITIGKGTTSAQPSLLIGTPACGIQREPVDDRSEIWRVLDGGPSCEVRVELRAEGSPVVLLDSAQTQAVEVTRAGTYSVTVAEGKTLDALTVTVTPTME</sequence>
<reference evidence="9 10" key="1">
    <citation type="submission" date="2020-02" db="EMBL/GenBank/DDBJ databases">
        <title>Sequencing the genomes of 1000 actinobacteria strains.</title>
        <authorList>
            <person name="Klenk H.-P."/>
        </authorList>
    </citation>
    <scope>NUCLEOTIDE SEQUENCE [LARGE SCALE GENOMIC DNA]</scope>
    <source>
        <strain evidence="9 10">DSM 27960</strain>
    </source>
</reference>
<proteinExistence type="inferred from homology"/>
<dbReference type="SUPFAM" id="SSF88946">
    <property type="entry name" value="Sigma2 domain of RNA polymerase sigma factors"/>
    <property type="match status" value="1"/>
</dbReference>
<feature type="domain" description="RNA polymerase sigma-70 region 2" evidence="7">
    <location>
        <begin position="33"/>
        <end position="91"/>
    </location>
</feature>
<evidence type="ECO:0000259" key="8">
    <source>
        <dbReference type="Pfam" id="PF08281"/>
    </source>
</evidence>
<dbReference type="AlphaFoldDB" id="A0A7X5TTM1"/>
<keyword evidence="10" id="KW-1185">Reference proteome</keyword>
<organism evidence="9 10">
    <name type="scientific">Lysinibacter cavernae</name>
    <dbReference type="NCBI Taxonomy" id="1640652"/>
    <lineage>
        <taxon>Bacteria</taxon>
        <taxon>Bacillati</taxon>
        <taxon>Actinomycetota</taxon>
        <taxon>Actinomycetes</taxon>
        <taxon>Micrococcales</taxon>
        <taxon>Microbacteriaceae</taxon>
        <taxon>Lysinibacter</taxon>
    </lineage>
</organism>
<evidence type="ECO:0000256" key="2">
    <source>
        <dbReference type="ARBA" id="ARBA00023015"/>
    </source>
</evidence>
<dbReference type="Gene3D" id="1.10.10.10">
    <property type="entry name" value="Winged helix-like DNA-binding domain superfamily/Winged helix DNA-binding domain"/>
    <property type="match status" value="1"/>
</dbReference>
<feature type="domain" description="RNA polymerase sigma factor 70 region 4 type 2" evidence="8">
    <location>
        <begin position="127"/>
        <end position="179"/>
    </location>
</feature>
<gene>
    <name evidence="9" type="ORF">FHX76_001532</name>
</gene>
<accession>A0A7X5TTM1</accession>
<dbReference type="InterPro" id="IPR036388">
    <property type="entry name" value="WH-like_DNA-bd_sf"/>
</dbReference>
<dbReference type="InterPro" id="IPR007627">
    <property type="entry name" value="RNA_pol_sigma70_r2"/>
</dbReference>
<dbReference type="GO" id="GO:0016987">
    <property type="term" value="F:sigma factor activity"/>
    <property type="evidence" value="ECO:0007669"/>
    <property type="project" value="UniProtKB-KW"/>
</dbReference>
<comment type="similarity">
    <text evidence="1">Belongs to the sigma-70 factor family. ECF subfamily.</text>
</comment>
<dbReference type="Pfam" id="PF04542">
    <property type="entry name" value="Sigma70_r2"/>
    <property type="match status" value="1"/>
</dbReference>
<dbReference type="PANTHER" id="PTHR43133:SF8">
    <property type="entry name" value="RNA POLYMERASE SIGMA FACTOR HI_1459-RELATED"/>
    <property type="match status" value="1"/>
</dbReference>